<dbReference type="KEGG" id="lgi:LOTGIDRAFT_153016"/>
<name>V4A248_LOTGI</name>
<accession>V4A248</accession>
<keyword evidence="2" id="KW-1185">Reference proteome</keyword>
<protein>
    <submittedName>
        <fullName evidence="1">Uncharacterized protein</fullName>
    </submittedName>
</protein>
<dbReference type="EMBL" id="KB201304">
    <property type="protein sequence ID" value="ESO97908.1"/>
    <property type="molecule type" value="Genomic_DNA"/>
</dbReference>
<dbReference type="CTD" id="20235834"/>
<dbReference type="OrthoDB" id="6114545at2759"/>
<gene>
    <name evidence="1" type="ORF">LOTGIDRAFT_153016</name>
</gene>
<evidence type="ECO:0000313" key="2">
    <source>
        <dbReference type="Proteomes" id="UP000030746"/>
    </source>
</evidence>
<organism evidence="1 2">
    <name type="scientific">Lottia gigantea</name>
    <name type="common">Giant owl limpet</name>
    <dbReference type="NCBI Taxonomy" id="225164"/>
    <lineage>
        <taxon>Eukaryota</taxon>
        <taxon>Metazoa</taxon>
        <taxon>Spiralia</taxon>
        <taxon>Lophotrochozoa</taxon>
        <taxon>Mollusca</taxon>
        <taxon>Gastropoda</taxon>
        <taxon>Patellogastropoda</taxon>
        <taxon>Lottioidea</taxon>
        <taxon>Lottiidae</taxon>
        <taxon>Lottia</taxon>
    </lineage>
</organism>
<dbReference type="STRING" id="225164.V4A248"/>
<dbReference type="RefSeq" id="XP_009051748.1">
    <property type="nucleotide sequence ID" value="XM_009053500.1"/>
</dbReference>
<reference evidence="1 2" key="1">
    <citation type="journal article" date="2013" name="Nature">
        <title>Insights into bilaterian evolution from three spiralian genomes.</title>
        <authorList>
            <person name="Simakov O."/>
            <person name="Marletaz F."/>
            <person name="Cho S.J."/>
            <person name="Edsinger-Gonzales E."/>
            <person name="Havlak P."/>
            <person name="Hellsten U."/>
            <person name="Kuo D.H."/>
            <person name="Larsson T."/>
            <person name="Lv J."/>
            <person name="Arendt D."/>
            <person name="Savage R."/>
            <person name="Osoegawa K."/>
            <person name="de Jong P."/>
            <person name="Grimwood J."/>
            <person name="Chapman J.A."/>
            <person name="Shapiro H."/>
            <person name="Aerts A."/>
            <person name="Otillar R.P."/>
            <person name="Terry A.Y."/>
            <person name="Boore J.L."/>
            <person name="Grigoriev I.V."/>
            <person name="Lindberg D.R."/>
            <person name="Seaver E.C."/>
            <person name="Weisblat D.A."/>
            <person name="Putnam N.H."/>
            <person name="Rokhsar D.S."/>
        </authorList>
    </citation>
    <scope>NUCLEOTIDE SEQUENCE [LARGE SCALE GENOMIC DNA]</scope>
</reference>
<sequence>MSGATVEINGIDTESKRSDKKCRYCGRSHSKKSRQECPADSTTCSACGRKRSQHQRKRNVFNISANRHTVEQDMELFTFHAITISSMCLQGDMETEALTTLDIQLEDRRGNHKLKSKVDTGAAANTLPLRKFCDMYPRRIKTDDSITHNSPFIKLRVYNGTEIPCHGGIWINCKTGNCD</sequence>
<dbReference type="AlphaFoldDB" id="V4A248"/>
<evidence type="ECO:0000313" key="1">
    <source>
        <dbReference type="EMBL" id="ESO97908.1"/>
    </source>
</evidence>
<dbReference type="HOGENOM" id="CLU_1505132_0_0_1"/>
<proteinExistence type="predicted"/>
<dbReference type="GeneID" id="20235834"/>
<dbReference type="Proteomes" id="UP000030746">
    <property type="component" value="Unassembled WGS sequence"/>
</dbReference>